<feature type="binding site" evidence="7">
    <location>
        <position position="289"/>
    </location>
    <ligand>
        <name>glyoxylate</name>
        <dbReference type="ChEBI" id="CHEBI:36655"/>
    </ligand>
</feature>
<dbReference type="RefSeq" id="WP_109005059.1">
    <property type="nucleotide sequence ID" value="NZ_JBFAEY010000069.1"/>
</dbReference>
<feature type="binding site" evidence="7">
    <location>
        <position position="35"/>
    </location>
    <ligand>
        <name>glyoxylate</name>
        <dbReference type="ChEBI" id="CHEBI:36655"/>
    </ligand>
</feature>
<evidence type="ECO:0000256" key="6">
    <source>
        <dbReference type="PIRSR" id="PIRSR000138-1"/>
    </source>
</evidence>
<evidence type="ECO:0000256" key="1">
    <source>
        <dbReference type="ARBA" id="ARBA00001917"/>
    </source>
</evidence>
<feature type="binding site" evidence="7">
    <location>
        <position position="117"/>
    </location>
    <ligand>
        <name>FMN</name>
        <dbReference type="ChEBI" id="CHEBI:58210"/>
    </ligand>
</feature>
<evidence type="ECO:0000313" key="9">
    <source>
        <dbReference type="EMBL" id="AAG29798.1"/>
    </source>
</evidence>
<protein>
    <submittedName>
        <fullName evidence="9">Dehydrogenase</fullName>
    </submittedName>
</protein>
<feature type="binding site" evidence="7">
    <location>
        <position position="286"/>
    </location>
    <ligand>
        <name>glyoxylate</name>
        <dbReference type="ChEBI" id="CHEBI:36655"/>
    </ligand>
</feature>
<dbReference type="FunFam" id="3.20.20.70:FF:000029">
    <property type="entry name" value="L-lactate dehydrogenase"/>
    <property type="match status" value="1"/>
</dbReference>
<dbReference type="CDD" id="cd02809">
    <property type="entry name" value="alpha_hydroxyacid_oxid_FMN"/>
    <property type="match status" value="1"/>
</dbReference>
<evidence type="ECO:0000256" key="2">
    <source>
        <dbReference type="ARBA" id="ARBA00022630"/>
    </source>
</evidence>
<dbReference type="InterPro" id="IPR012133">
    <property type="entry name" value="Alpha-hydoxy_acid_DH_FMN"/>
</dbReference>
<evidence type="ECO:0000256" key="7">
    <source>
        <dbReference type="PIRSR" id="PIRSR000138-2"/>
    </source>
</evidence>
<dbReference type="InterPro" id="IPR013785">
    <property type="entry name" value="Aldolase_TIM"/>
</dbReference>
<comment type="cofactor">
    <cofactor evidence="1">
        <name>FMN</name>
        <dbReference type="ChEBI" id="CHEBI:58210"/>
    </cofactor>
</comment>
<feature type="domain" description="FMN hydroxy acid dehydrogenase" evidence="8">
    <location>
        <begin position="9"/>
        <end position="389"/>
    </location>
</feature>
<gene>
    <name evidence="9" type="primary">couR4</name>
</gene>
<feature type="active site" description="Proton acceptor" evidence="6">
    <location>
        <position position="286"/>
    </location>
</feature>
<reference evidence="9" key="2">
    <citation type="journal article" date="2000" name="Antimicrob. Agents Chemother.">
        <title>Identification of the coumermycin A(1) biosynthetic gene cluster of Streptomyces rishiriensis DSM 40489.</title>
        <authorList>
            <person name="Wang Z.X."/>
            <person name="Li S.M."/>
            <person name="Heide L."/>
        </authorList>
    </citation>
    <scope>NUCLEOTIDE SEQUENCE</scope>
    <source>
        <strain evidence="9">DSM 40489</strain>
    </source>
</reference>
<reference evidence="9" key="1">
    <citation type="submission" date="1999-11" db="EMBL/GenBank/DDBJ databases">
        <authorList>
            <person name="Scmutz E."/>
            <person name="Muehlenweg A."/>
            <person name="Wang Z.-X."/>
            <person name="Li S.-M."/>
            <person name="Heide L."/>
        </authorList>
    </citation>
    <scope>NUCLEOTIDE SEQUENCE</scope>
    <source>
        <strain evidence="9">DSM 40489</strain>
    </source>
</reference>
<dbReference type="Gene3D" id="3.20.20.70">
    <property type="entry name" value="Aldolase class I"/>
    <property type="match status" value="1"/>
</dbReference>
<reference evidence="9" key="3">
    <citation type="submission" date="2002-06" db="EMBL/GenBank/DDBJ databases">
        <authorList>
            <person name="Wang Z.-X."/>
            <person name="Li S.-M."/>
            <person name="Heide L."/>
        </authorList>
    </citation>
    <scope>NUCLEOTIDE SEQUENCE</scope>
    <source>
        <strain evidence="9">DSM 40489</strain>
    </source>
</reference>
<dbReference type="OrthoDB" id="9770452at2"/>
<dbReference type="Pfam" id="PF01070">
    <property type="entry name" value="FMN_dh"/>
    <property type="match status" value="1"/>
</dbReference>
<dbReference type="PANTHER" id="PTHR10578:SF107">
    <property type="entry name" value="2-HYDROXYACID OXIDASE 1"/>
    <property type="match status" value="1"/>
</dbReference>
<feature type="binding site" evidence="7">
    <location>
        <position position="138"/>
    </location>
    <ligand>
        <name>FMN</name>
        <dbReference type="ChEBI" id="CHEBI:58210"/>
    </ligand>
</feature>
<feature type="binding site" evidence="7">
    <location>
        <position position="140"/>
    </location>
    <ligand>
        <name>glyoxylate</name>
        <dbReference type="ChEBI" id="CHEBI:36655"/>
    </ligand>
</feature>
<sequence>MGAIRFALPKQGRPISIAGYRTAARRVLPDLVWAYVENGADDSVTLAANRSAFARWSLRQRVLRSSAGRKTAARFGDTELAIPVMIAPTGINGLVHWRGELATACGAAAAGSRIVLSTAASYSVEEVAAASPVGHWLQVYPWRDRELMDWLLERGRRSDCPTLVVTVDTPVFGNREPERLQGMSIPPVLTPRHVLDAALHPRWAYKVLRHQRVFTGNLVGMSGVRAGALAAKVRRERMMAGELDWDDFARVRAQWQGLCYVKGILDADDAERAVSLGADGIIVSNHGGRQLDGAPATLDALPGIADRLAHRATVLIDGGIRRGTDVVKALCLGADGCLIGRPALYGLAVGGESGVEHVLSILREEIDRTLALMGCSDIADLGRDWLIPG</sequence>
<dbReference type="SUPFAM" id="SSF51395">
    <property type="entry name" value="FMN-linked oxidoreductases"/>
    <property type="match status" value="1"/>
</dbReference>
<keyword evidence="2 7" id="KW-0285">Flavoprotein</keyword>
<feature type="binding site" evidence="7">
    <location>
        <position position="166"/>
    </location>
    <ligand>
        <name>FMN</name>
        <dbReference type="ChEBI" id="CHEBI:58210"/>
    </ligand>
</feature>
<feature type="binding site" evidence="7">
    <location>
        <begin position="317"/>
        <end position="321"/>
    </location>
    <ligand>
        <name>FMN</name>
        <dbReference type="ChEBI" id="CHEBI:58210"/>
    </ligand>
</feature>
<dbReference type="EMBL" id="AF235050">
    <property type="protein sequence ID" value="AAG29798.1"/>
    <property type="molecule type" value="Genomic_DNA"/>
</dbReference>
<keyword evidence="4" id="KW-0560">Oxidoreductase</keyword>
<feature type="binding site" evidence="7">
    <location>
        <position position="262"/>
    </location>
    <ligand>
        <name>FMN</name>
        <dbReference type="ChEBI" id="CHEBI:58210"/>
    </ligand>
</feature>
<dbReference type="GO" id="GO:0016614">
    <property type="term" value="F:oxidoreductase activity, acting on CH-OH group of donors"/>
    <property type="evidence" value="ECO:0007669"/>
    <property type="project" value="UniProtKB-ARBA"/>
</dbReference>
<feature type="binding site" evidence="7">
    <location>
        <position position="284"/>
    </location>
    <ligand>
        <name>FMN</name>
        <dbReference type="ChEBI" id="CHEBI:58210"/>
    </ligand>
</feature>
<evidence type="ECO:0000256" key="3">
    <source>
        <dbReference type="ARBA" id="ARBA00022643"/>
    </source>
</evidence>
<comment type="similarity">
    <text evidence="5">Belongs to the FMN-dependent alpha-hydroxy acid dehydrogenase family.</text>
</comment>
<reference evidence="9" key="4">
    <citation type="journal article" date="2003" name="Antimicrob. Agents Chemother.">
        <title>Resistance genes of aminocoumarin producers: two type II topoisomerase genes confer resistance against coumermycin A1 and clorobiocin.</title>
        <authorList>
            <person name="Schmutz E."/>
            <person name="Muhlenweg A."/>
            <person name="Li S.M."/>
            <person name="Heide L."/>
        </authorList>
    </citation>
    <scope>NUCLEOTIDE SEQUENCE</scope>
    <source>
        <strain evidence="9">DSM 40489</strain>
    </source>
</reference>
<keyword evidence="3 7" id="KW-0288">FMN</keyword>
<dbReference type="InterPro" id="IPR008259">
    <property type="entry name" value="FMN_hydac_DH_AS"/>
</dbReference>
<organism evidence="9">
    <name type="scientific">Streptomyces rishiriensis</name>
    <dbReference type="NCBI Taxonomy" id="68264"/>
    <lineage>
        <taxon>Bacteria</taxon>
        <taxon>Bacillati</taxon>
        <taxon>Actinomycetota</taxon>
        <taxon>Actinomycetes</taxon>
        <taxon>Kitasatosporales</taxon>
        <taxon>Streptomycetaceae</taxon>
        <taxon>Streptomyces</taxon>
    </lineage>
</organism>
<feature type="binding site" evidence="7">
    <location>
        <position position="175"/>
    </location>
    <ligand>
        <name>glyoxylate</name>
        <dbReference type="ChEBI" id="CHEBI:36655"/>
    </ligand>
</feature>
<dbReference type="GO" id="GO:0010181">
    <property type="term" value="F:FMN binding"/>
    <property type="evidence" value="ECO:0007669"/>
    <property type="project" value="InterPro"/>
</dbReference>
<dbReference type="PIRSF" id="PIRSF000138">
    <property type="entry name" value="Al-hdrx_acd_dh"/>
    <property type="match status" value="1"/>
</dbReference>
<feature type="binding site" evidence="7">
    <location>
        <begin position="88"/>
        <end position="90"/>
    </location>
    <ligand>
        <name>FMN</name>
        <dbReference type="ChEBI" id="CHEBI:58210"/>
    </ligand>
</feature>
<proteinExistence type="inferred from homology"/>
<dbReference type="AlphaFoldDB" id="Q9F8T4"/>
<dbReference type="InterPro" id="IPR037396">
    <property type="entry name" value="FMN_HAD"/>
</dbReference>
<evidence type="ECO:0000259" key="8">
    <source>
        <dbReference type="PROSITE" id="PS51349"/>
    </source>
</evidence>
<dbReference type="PROSITE" id="PS51349">
    <property type="entry name" value="FMN_HYDROXY_ACID_DH_2"/>
    <property type="match status" value="1"/>
</dbReference>
<accession>Q9F8T4</accession>
<reference evidence="9" key="5">
    <citation type="submission" date="2011-09" db="EMBL/GenBank/DDBJ databases">
        <authorList>
            <person name="Siebenberg S."/>
            <person name="Heide L."/>
        </authorList>
    </citation>
    <scope>NUCLEOTIDE SEQUENCE</scope>
    <source>
        <strain evidence="9">DSM 40489</strain>
    </source>
</reference>
<feature type="binding site" evidence="7">
    <location>
        <begin position="340"/>
        <end position="341"/>
    </location>
    <ligand>
        <name>FMN</name>
        <dbReference type="ChEBI" id="CHEBI:58210"/>
    </ligand>
</feature>
<dbReference type="PANTHER" id="PTHR10578">
    <property type="entry name" value="S -2-HYDROXY-ACID OXIDASE-RELATED"/>
    <property type="match status" value="1"/>
</dbReference>
<name>Q9F8T4_STRRH</name>
<evidence type="ECO:0000256" key="4">
    <source>
        <dbReference type="ARBA" id="ARBA00023002"/>
    </source>
</evidence>
<dbReference type="InterPro" id="IPR000262">
    <property type="entry name" value="FMN-dep_DH"/>
</dbReference>
<evidence type="ECO:0000256" key="5">
    <source>
        <dbReference type="ARBA" id="ARBA00024042"/>
    </source>
</evidence>
<dbReference type="PROSITE" id="PS00557">
    <property type="entry name" value="FMN_HYDROXY_ACID_DH_1"/>
    <property type="match status" value="1"/>
</dbReference>